<reference evidence="1" key="1">
    <citation type="journal article" date="2014" name="Front. Microbiol.">
        <title>High frequency of phylogenetically diverse reductive dehalogenase-homologous genes in deep subseafloor sedimentary metagenomes.</title>
        <authorList>
            <person name="Kawai M."/>
            <person name="Futagami T."/>
            <person name="Toyoda A."/>
            <person name="Takaki Y."/>
            <person name="Nishi S."/>
            <person name="Hori S."/>
            <person name="Arai W."/>
            <person name="Tsubouchi T."/>
            <person name="Morono Y."/>
            <person name="Uchiyama I."/>
            <person name="Ito T."/>
            <person name="Fujiyama A."/>
            <person name="Inagaki F."/>
            <person name="Takami H."/>
        </authorList>
    </citation>
    <scope>NUCLEOTIDE SEQUENCE</scope>
    <source>
        <strain evidence="1">Expedition CK06-06</strain>
    </source>
</reference>
<sequence length="130" mass="15028">MATADLSSYIQGKKTIFKGIGPGTLTKFQTRARLLCDPSASPYLTEALNLPDQVKELFFDIEVDPMRDICYLHGFIEREGRSAASERYIPFITNTPTLEEEERAFSEAWQYLKACEPCAIYYYSKYERTW</sequence>
<proteinExistence type="predicted"/>
<name>X1Q100_9ZZZZ</name>
<evidence type="ECO:0000313" key="1">
    <source>
        <dbReference type="EMBL" id="GAI48426.1"/>
    </source>
</evidence>
<dbReference type="AlphaFoldDB" id="X1Q100"/>
<gene>
    <name evidence="1" type="ORF">S06H3_62449</name>
</gene>
<dbReference type="EMBL" id="BARV01041180">
    <property type="protein sequence ID" value="GAI48426.1"/>
    <property type="molecule type" value="Genomic_DNA"/>
</dbReference>
<feature type="non-terminal residue" evidence="1">
    <location>
        <position position="130"/>
    </location>
</feature>
<comment type="caution">
    <text evidence="1">The sequence shown here is derived from an EMBL/GenBank/DDBJ whole genome shotgun (WGS) entry which is preliminary data.</text>
</comment>
<accession>X1Q100</accession>
<organism evidence="1">
    <name type="scientific">marine sediment metagenome</name>
    <dbReference type="NCBI Taxonomy" id="412755"/>
    <lineage>
        <taxon>unclassified sequences</taxon>
        <taxon>metagenomes</taxon>
        <taxon>ecological metagenomes</taxon>
    </lineage>
</organism>
<protein>
    <submittedName>
        <fullName evidence="1">Uncharacterized protein</fullName>
    </submittedName>
</protein>